<keyword evidence="2" id="KW-0472">Membrane</keyword>
<dbReference type="EnsemblMetazoa" id="XM_030999132">
    <property type="protein sequence ID" value="XP_030854992"/>
    <property type="gene ID" value="LOC105437135"/>
</dbReference>
<reference evidence="4" key="2">
    <citation type="submission" date="2021-01" db="UniProtKB">
        <authorList>
            <consortium name="EnsemblMetazoa"/>
        </authorList>
    </citation>
    <scope>IDENTIFICATION</scope>
</reference>
<evidence type="ECO:0000256" key="1">
    <source>
        <dbReference type="SAM" id="MobiDB-lite"/>
    </source>
</evidence>
<accession>A0A7M7PSR4</accession>
<keyword evidence="2" id="KW-0812">Transmembrane</keyword>
<dbReference type="KEGG" id="spu:105437135"/>
<protein>
    <submittedName>
        <fullName evidence="4">Uncharacterized protein</fullName>
    </submittedName>
</protein>
<dbReference type="AlphaFoldDB" id="A0A7M7PSR4"/>
<feature type="compositionally biased region" description="Polar residues" evidence="1">
    <location>
        <begin position="151"/>
        <end position="161"/>
    </location>
</feature>
<sequence length="177" mass="18528">MAIFRRLLFYLFVILTCLSCFTEICDAGGGRGGRRGSSRTSGSSRGSRISHTGGHHGSSSSSSSSSSHSTVLIVLLSLSPVCIILLIAVVFCCCKAGDNPKEKLALAIEKKEQELSRLSGILTGCNAQGKSAPVKKDSAVQTESDRGPTKVATQSASTESLPPSYETVMGTVDGQKK</sequence>
<evidence type="ECO:0000313" key="5">
    <source>
        <dbReference type="Proteomes" id="UP000007110"/>
    </source>
</evidence>
<keyword evidence="5" id="KW-1185">Reference proteome</keyword>
<feature type="signal peptide" evidence="3">
    <location>
        <begin position="1"/>
        <end position="27"/>
    </location>
</feature>
<evidence type="ECO:0000313" key="4">
    <source>
        <dbReference type="EnsemblMetazoa" id="XP_030854992"/>
    </source>
</evidence>
<feature type="region of interest" description="Disordered" evidence="1">
    <location>
        <begin position="28"/>
        <end position="66"/>
    </location>
</feature>
<reference evidence="5" key="1">
    <citation type="submission" date="2015-02" db="EMBL/GenBank/DDBJ databases">
        <title>Genome sequencing for Strongylocentrotus purpuratus.</title>
        <authorList>
            <person name="Murali S."/>
            <person name="Liu Y."/>
            <person name="Vee V."/>
            <person name="English A."/>
            <person name="Wang M."/>
            <person name="Skinner E."/>
            <person name="Han Y."/>
            <person name="Muzny D.M."/>
            <person name="Worley K.C."/>
            <person name="Gibbs R.A."/>
        </authorList>
    </citation>
    <scope>NUCLEOTIDE SEQUENCE</scope>
</reference>
<feature type="chain" id="PRO_5029839038" evidence="3">
    <location>
        <begin position="28"/>
        <end position="177"/>
    </location>
</feature>
<proteinExistence type="predicted"/>
<dbReference type="InParanoid" id="A0A7M7PSR4"/>
<feature type="compositionally biased region" description="Low complexity" evidence="1">
    <location>
        <begin position="38"/>
        <end position="66"/>
    </location>
</feature>
<feature type="transmembrane region" description="Helical" evidence="2">
    <location>
        <begin position="71"/>
        <end position="94"/>
    </location>
</feature>
<dbReference type="Proteomes" id="UP000007110">
    <property type="component" value="Unassembled WGS sequence"/>
</dbReference>
<keyword evidence="2" id="KW-1133">Transmembrane helix</keyword>
<organism evidence="4 5">
    <name type="scientific">Strongylocentrotus purpuratus</name>
    <name type="common">Purple sea urchin</name>
    <dbReference type="NCBI Taxonomy" id="7668"/>
    <lineage>
        <taxon>Eukaryota</taxon>
        <taxon>Metazoa</taxon>
        <taxon>Echinodermata</taxon>
        <taxon>Eleutherozoa</taxon>
        <taxon>Echinozoa</taxon>
        <taxon>Echinoidea</taxon>
        <taxon>Euechinoidea</taxon>
        <taxon>Echinacea</taxon>
        <taxon>Camarodonta</taxon>
        <taxon>Echinidea</taxon>
        <taxon>Strongylocentrotidae</taxon>
        <taxon>Strongylocentrotus</taxon>
    </lineage>
</organism>
<feature type="compositionally biased region" description="Basic and acidic residues" evidence="1">
    <location>
        <begin position="134"/>
        <end position="148"/>
    </location>
</feature>
<dbReference type="GeneID" id="105437135"/>
<dbReference type="RefSeq" id="XP_030854992.1">
    <property type="nucleotide sequence ID" value="XM_030999132.1"/>
</dbReference>
<keyword evidence="3" id="KW-0732">Signal</keyword>
<name>A0A7M7PSR4_STRPU</name>
<feature type="region of interest" description="Disordered" evidence="1">
    <location>
        <begin position="128"/>
        <end position="177"/>
    </location>
</feature>
<evidence type="ECO:0000256" key="3">
    <source>
        <dbReference type="SAM" id="SignalP"/>
    </source>
</evidence>
<evidence type="ECO:0000256" key="2">
    <source>
        <dbReference type="SAM" id="Phobius"/>
    </source>
</evidence>